<gene>
    <name evidence="6" type="ORF">ACFPOC_17380</name>
</gene>
<dbReference type="SUPFAM" id="SSF53822">
    <property type="entry name" value="Periplasmic binding protein-like I"/>
    <property type="match status" value="1"/>
</dbReference>
<proteinExistence type="predicted"/>
<evidence type="ECO:0000256" key="4">
    <source>
        <dbReference type="SAM" id="MobiDB-lite"/>
    </source>
</evidence>
<evidence type="ECO:0000313" key="7">
    <source>
        <dbReference type="Proteomes" id="UP001596056"/>
    </source>
</evidence>
<dbReference type="InterPro" id="IPR010982">
    <property type="entry name" value="Lambda_DNA-bd_dom_sf"/>
</dbReference>
<evidence type="ECO:0000259" key="5">
    <source>
        <dbReference type="PROSITE" id="PS50932"/>
    </source>
</evidence>
<organism evidence="6 7">
    <name type="scientific">Rubellimicrobium aerolatum</name>
    <dbReference type="NCBI Taxonomy" id="490979"/>
    <lineage>
        <taxon>Bacteria</taxon>
        <taxon>Pseudomonadati</taxon>
        <taxon>Pseudomonadota</taxon>
        <taxon>Alphaproteobacteria</taxon>
        <taxon>Rhodobacterales</taxon>
        <taxon>Roseobacteraceae</taxon>
        <taxon>Rubellimicrobium</taxon>
    </lineage>
</organism>
<dbReference type="Gene3D" id="3.40.50.2300">
    <property type="match status" value="2"/>
</dbReference>
<dbReference type="PANTHER" id="PTHR30146:SF109">
    <property type="entry name" value="HTH-TYPE TRANSCRIPTIONAL REGULATOR GALS"/>
    <property type="match status" value="1"/>
</dbReference>
<dbReference type="CDD" id="cd01392">
    <property type="entry name" value="HTH_LacI"/>
    <property type="match status" value="1"/>
</dbReference>
<dbReference type="Pfam" id="PF00356">
    <property type="entry name" value="LacI"/>
    <property type="match status" value="1"/>
</dbReference>
<accession>A0ABW0SGW9</accession>
<evidence type="ECO:0000256" key="1">
    <source>
        <dbReference type="ARBA" id="ARBA00023015"/>
    </source>
</evidence>
<dbReference type="Gene3D" id="1.10.260.40">
    <property type="entry name" value="lambda repressor-like DNA-binding domains"/>
    <property type="match status" value="1"/>
</dbReference>
<comment type="caution">
    <text evidence="6">The sequence shown here is derived from an EMBL/GenBank/DDBJ whole genome shotgun (WGS) entry which is preliminary data.</text>
</comment>
<dbReference type="PROSITE" id="PS50932">
    <property type="entry name" value="HTH_LACI_2"/>
    <property type="match status" value="1"/>
</dbReference>
<reference evidence="7" key="1">
    <citation type="journal article" date="2019" name="Int. J. Syst. Evol. Microbiol.">
        <title>The Global Catalogue of Microorganisms (GCM) 10K type strain sequencing project: providing services to taxonomists for standard genome sequencing and annotation.</title>
        <authorList>
            <consortium name="The Broad Institute Genomics Platform"/>
            <consortium name="The Broad Institute Genome Sequencing Center for Infectious Disease"/>
            <person name="Wu L."/>
            <person name="Ma J."/>
        </authorList>
    </citation>
    <scope>NUCLEOTIDE SEQUENCE [LARGE SCALE GENOMIC DNA]</scope>
    <source>
        <strain evidence="7">KACC 11588</strain>
    </source>
</reference>
<evidence type="ECO:0000256" key="2">
    <source>
        <dbReference type="ARBA" id="ARBA00023125"/>
    </source>
</evidence>
<keyword evidence="7" id="KW-1185">Reference proteome</keyword>
<keyword evidence="3" id="KW-0804">Transcription</keyword>
<name>A0ABW0SGW9_9RHOB</name>
<dbReference type="GO" id="GO:0003677">
    <property type="term" value="F:DNA binding"/>
    <property type="evidence" value="ECO:0007669"/>
    <property type="project" value="UniProtKB-KW"/>
</dbReference>
<sequence>MSKRKLTIRDISVATGLSTFTVSRALNGAAGVSEESRRQVEKVARELGYVPNRAAQGLRGAPRDSVAVIIAGTSNAYYLDLMSGIQRTMQQKDVTVVLMDIAVNGVYDADLEDRVIQRLLESRMAGVISTLTLKPESLALLASWDLPIMFVDSSPPREAPHLPSVTTDNYNASLLVGEHLAQHGYKNWLFLVYPERWSTRFDRERGLRDAARQHGAEITVLESENDAAAARATLATYLDRAGPWPDVLIAGNNPLLLGALNLLRSRGTRVPDDLGVVGYDEFAWAPLIEPSLTVLNERSEEIGGLAAETLLEIIEEQSRAVKRGEAGAPEYLPRHQRQVPVDLLVRRSCGCHPPLDRTSDLVASGKASRSTTNHRTKKGPADRV</sequence>
<dbReference type="RefSeq" id="WP_209843159.1">
    <property type="nucleotide sequence ID" value="NZ_JAGGJP010000024.1"/>
</dbReference>
<dbReference type="InterPro" id="IPR001761">
    <property type="entry name" value="Peripla_BP/Lac1_sug-bd_dom"/>
</dbReference>
<dbReference type="Proteomes" id="UP001596056">
    <property type="component" value="Unassembled WGS sequence"/>
</dbReference>
<dbReference type="EMBL" id="JBHSNA010000028">
    <property type="protein sequence ID" value="MFC5568179.1"/>
    <property type="molecule type" value="Genomic_DNA"/>
</dbReference>
<feature type="region of interest" description="Disordered" evidence="4">
    <location>
        <begin position="356"/>
        <end position="384"/>
    </location>
</feature>
<dbReference type="InterPro" id="IPR028082">
    <property type="entry name" value="Peripla_BP_I"/>
</dbReference>
<evidence type="ECO:0000313" key="6">
    <source>
        <dbReference type="EMBL" id="MFC5568179.1"/>
    </source>
</evidence>
<evidence type="ECO:0000256" key="3">
    <source>
        <dbReference type="ARBA" id="ARBA00023163"/>
    </source>
</evidence>
<dbReference type="PANTHER" id="PTHR30146">
    <property type="entry name" value="LACI-RELATED TRANSCRIPTIONAL REPRESSOR"/>
    <property type="match status" value="1"/>
</dbReference>
<protein>
    <submittedName>
        <fullName evidence="6">LacI family DNA-binding transcriptional regulator</fullName>
    </submittedName>
</protein>
<keyword evidence="1" id="KW-0805">Transcription regulation</keyword>
<dbReference type="InterPro" id="IPR000843">
    <property type="entry name" value="HTH_LacI"/>
</dbReference>
<feature type="domain" description="HTH lacI-type" evidence="5">
    <location>
        <begin position="6"/>
        <end position="60"/>
    </location>
</feature>
<keyword evidence="2 6" id="KW-0238">DNA-binding</keyword>
<dbReference type="Pfam" id="PF00532">
    <property type="entry name" value="Peripla_BP_1"/>
    <property type="match status" value="1"/>
</dbReference>
<dbReference type="SMART" id="SM00354">
    <property type="entry name" value="HTH_LACI"/>
    <property type="match status" value="1"/>
</dbReference>
<dbReference type="SUPFAM" id="SSF47413">
    <property type="entry name" value="lambda repressor-like DNA-binding domains"/>
    <property type="match status" value="1"/>
</dbReference>